<organism evidence="3 4">
    <name type="scientific">Aspergillus tanneri</name>
    <dbReference type="NCBI Taxonomy" id="1220188"/>
    <lineage>
        <taxon>Eukaryota</taxon>
        <taxon>Fungi</taxon>
        <taxon>Dikarya</taxon>
        <taxon>Ascomycota</taxon>
        <taxon>Pezizomycotina</taxon>
        <taxon>Eurotiomycetes</taxon>
        <taxon>Eurotiomycetidae</taxon>
        <taxon>Eurotiales</taxon>
        <taxon>Aspergillaceae</taxon>
        <taxon>Aspergillus</taxon>
        <taxon>Aspergillus subgen. Circumdati</taxon>
    </lineage>
</organism>
<keyword evidence="4" id="KW-1185">Reference proteome</keyword>
<dbReference type="Pfam" id="PF24626">
    <property type="entry name" value="SH3_Tf2-1"/>
    <property type="match status" value="1"/>
</dbReference>
<dbReference type="AlphaFoldDB" id="A0A4S3IXG7"/>
<sequence length="244" mass="27507">MVITDRLGKGVIIKPCENIETEYIVRKFLKVFYAYHGLPSAIVSDRDNWAFLCPAAMLALNNRDSASTGVSPFFLDHGYHMEPLDLPEAPEVVQSPKTPAQRAEDIVSKLKGALELAQAAMAAAQLAQEEYTNQHRNTAPQYQVGDKVWLDLRNIKTNRPCKKLDAQHAKFTIIERVGSHAYKLDIPTAIHPVFHTMLLRPAARNPLPSQSRPDWQPPGFLVDGEKEYGVDEILDERRIRWGRG</sequence>
<feature type="domain" description="Tf2-1-like SH3-like" evidence="2">
    <location>
        <begin position="145"/>
        <end position="201"/>
    </location>
</feature>
<comment type="caution">
    <text evidence="3">The sequence shown here is derived from an EMBL/GenBank/DDBJ whole genome shotgun (WGS) entry which is preliminary data.</text>
</comment>
<evidence type="ECO:0000256" key="1">
    <source>
        <dbReference type="SAM" id="Coils"/>
    </source>
</evidence>
<evidence type="ECO:0000313" key="4">
    <source>
        <dbReference type="Proteomes" id="UP000308092"/>
    </source>
</evidence>
<evidence type="ECO:0000259" key="2">
    <source>
        <dbReference type="Pfam" id="PF24626"/>
    </source>
</evidence>
<proteinExistence type="predicted"/>
<dbReference type="PANTHER" id="PTHR37984:SF5">
    <property type="entry name" value="PROTEIN NYNRIN-LIKE"/>
    <property type="match status" value="1"/>
</dbReference>
<protein>
    <recommendedName>
        <fullName evidence="2">Tf2-1-like SH3-like domain-containing protein</fullName>
    </recommendedName>
</protein>
<dbReference type="STRING" id="1220188.A0A4S3IXG7"/>
<dbReference type="Proteomes" id="UP000308092">
    <property type="component" value="Unassembled WGS sequence"/>
</dbReference>
<evidence type="ECO:0000313" key="3">
    <source>
        <dbReference type="EMBL" id="THC87036.1"/>
    </source>
</evidence>
<dbReference type="EMBL" id="SOSA01001583">
    <property type="protein sequence ID" value="THC87036.1"/>
    <property type="molecule type" value="Genomic_DNA"/>
</dbReference>
<dbReference type="InterPro" id="IPR056924">
    <property type="entry name" value="SH3_Tf2-1"/>
</dbReference>
<gene>
    <name evidence="3" type="ORF">EYZ11_013519</name>
</gene>
<keyword evidence="1" id="KW-0175">Coiled coil</keyword>
<dbReference type="PANTHER" id="PTHR37984">
    <property type="entry name" value="PROTEIN CBG26694"/>
    <property type="match status" value="1"/>
</dbReference>
<accession>A0A4S3IXG7</accession>
<name>A0A4S3IXG7_9EURO</name>
<reference evidence="3 4" key="1">
    <citation type="submission" date="2019-03" db="EMBL/GenBank/DDBJ databases">
        <title>The genome sequence of a newly discovered highly antifungal drug resistant Aspergillus species, Aspergillus tanneri NIH 1004.</title>
        <authorList>
            <person name="Mounaud S."/>
            <person name="Singh I."/>
            <person name="Joardar V."/>
            <person name="Pakala S."/>
            <person name="Pakala S."/>
            <person name="Venepally P."/>
            <person name="Hoover J."/>
            <person name="Nierman W."/>
            <person name="Chung J."/>
            <person name="Losada L."/>
        </authorList>
    </citation>
    <scope>NUCLEOTIDE SEQUENCE [LARGE SCALE GENOMIC DNA]</scope>
    <source>
        <strain evidence="3 4">NIH1004</strain>
    </source>
</reference>
<dbReference type="InterPro" id="IPR050951">
    <property type="entry name" value="Retrovirus_Pol_polyprotein"/>
</dbReference>
<feature type="coiled-coil region" evidence="1">
    <location>
        <begin position="100"/>
        <end position="134"/>
    </location>
</feature>
<dbReference type="VEuPathDB" id="FungiDB:EYZ11_013519"/>
<dbReference type="SUPFAM" id="SSF53098">
    <property type="entry name" value="Ribonuclease H-like"/>
    <property type="match status" value="1"/>
</dbReference>
<dbReference type="InterPro" id="IPR012337">
    <property type="entry name" value="RNaseH-like_sf"/>
</dbReference>